<dbReference type="Pfam" id="PF18426">
    <property type="entry name" value="Tli4_C"/>
    <property type="match status" value="1"/>
</dbReference>
<name>A0ABW0S060_9BURK</name>
<dbReference type="EMBL" id="JBHSMZ010000006">
    <property type="protein sequence ID" value="MFC5548903.1"/>
    <property type="molecule type" value="Genomic_DNA"/>
</dbReference>
<reference evidence="3" key="1">
    <citation type="journal article" date="2019" name="Int. J. Syst. Evol. Microbiol.">
        <title>The Global Catalogue of Microorganisms (GCM) 10K type strain sequencing project: providing services to taxonomists for standard genome sequencing and annotation.</title>
        <authorList>
            <consortium name="The Broad Institute Genomics Platform"/>
            <consortium name="The Broad Institute Genome Sequencing Center for Infectious Disease"/>
            <person name="Wu L."/>
            <person name="Ma J."/>
        </authorList>
    </citation>
    <scope>NUCLEOTIDE SEQUENCE [LARGE SCALE GENOMIC DNA]</scope>
    <source>
        <strain evidence="3">CGMCC 4.5798</strain>
    </source>
</reference>
<organism evidence="2 3">
    <name type="scientific">Massilia aerilata</name>
    <dbReference type="NCBI Taxonomy" id="453817"/>
    <lineage>
        <taxon>Bacteria</taxon>
        <taxon>Pseudomonadati</taxon>
        <taxon>Pseudomonadota</taxon>
        <taxon>Betaproteobacteria</taxon>
        <taxon>Burkholderiales</taxon>
        <taxon>Oxalobacteraceae</taxon>
        <taxon>Telluria group</taxon>
        <taxon>Massilia</taxon>
    </lineage>
</organism>
<dbReference type="RefSeq" id="WP_379770226.1">
    <property type="nucleotide sequence ID" value="NZ_JBHSMZ010000006.1"/>
</dbReference>
<dbReference type="InterPro" id="IPR041290">
    <property type="entry name" value="Tli4_C"/>
</dbReference>
<evidence type="ECO:0000259" key="1">
    <source>
        <dbReference type="Pfam" id="PF18426"/>
    </source>
</evidence>
<keyword evidence="3" id="KW-1185">Reference proteome</keyword>
<accession>A0ABW0S060</accession>
<dbReference type="Proteomes" id="UP001596086">
    <property type="component" value="Unassembled WGS sequence"/>
</dbReference>
<comment type="caution">
    <text evidence="2">The sequence shown here is derived from an EMBL/GenBank/DDBJ whole genome shotgun (WGS) entry which is preliminary data.</text>
</comment>
<sequence length="121" mass="13231">MLCSLKGGVWLACHDRGFPLCADFDMADPTRPLAPMIPLPDGGLTGDELVERIIENKLSIVYGFNWEVNGIQDNVYVPTLTLTMVTGRGESEPVRSSLSEPAAMALWDRISSSIRVRPAGR</sequence>
<feature type="domain" description="Tle cognate immunity protein 4 C-terminal" evidence="1">
    <location>
        <begin position="42"/>
        <end position="119"/>
    </location>
</feature>
<evidence type="ECO:0000313" key="3">
    <source>
        <dbReference type="Proteomes" id="UP001596086"/>
    </source>
</evidence>
<evidence type="ECO:0000313" key="2">
    <source>
        <dbReference type="EMBL" id="MFC5548903.1"/>
    </source>
</evidence>
<protein>
    <submittedName>
        <fullName evidence="2">T6SS immunity protein Tli4 family protein</fullName>
    </submittedName>
</protein>
<gene>
    <name evidence="2" type="ORF">ACFPO9_10280</name>
</gene>
<proteinExistence type="predicted"/>